<dbReference type="PANTHER" id="PTHR36220:SF1">
    <property type="entry name" value="GAMMA TUBULIN COMPLEX COMPONENT C-TERMINAL DOMAIN-CONTAINING PROTEIN"/>
    <property type="match status" value="1"/>
</dbReference>
<dbReference type="EMBL" id="BBML01000001">
    <property type="protein sequence ID" value="GAK95867.1"/>
    <property type="molecule type" value="Genomic_DNA"/>
</dbReference>
<dbReference type="SUPFAM" id="SSF50965">
    <property type="entry name" value="Galactose oxidase, central domain"/>
    <property type="match status" value="2"/>
</dbReference>
<keyword evidence="4" id="KW-1185">Reference proteome</keyword>
<dbReference type="Proteomes" id="UP000029221">
    <property type="component" value="Unassembled WGS sequence"/>
</dbReference>
<dbReference type="eggNOG" id="COG5563">
    <property type="taxonomic scope" value="Bacteria"/>
</dbReference>
<dbReference type="Gene3D" id="2.130.10.10">
    <property type="entry name" value="YVTN repeat-like/Quinoprotein amine dehydrogenase"/>
    <property type="match status" value="1"/>
</dbReference>
<evidence type="ECO:0000313" key="3">
    <source>
        <dbReference type="EMBL" id="GAK95867.1"/>
    </source>
</evidence>
<feature type="chain" id="PRO_5001861468" description="Secretion system C-terminal sorting domain-containing protein" evidence="2">
    <location>
        <begin position="26"/>
        <end position="495"/>
    </location>
</feature>
<protein>
    <recommendedName>
        <fullName evidence="5">Secretion system C-terminal sorting domain-containing protein</fullName>
    </recommendedName>
</protein>
<dbReference type="STRING" id="319236.BST91_11465"/>
<evidence type="ECO:0000256" key="2">
    <source>
        <dbReference type="SAM" id="SignalP"/>
    </source>
</evidence>
<proteinExistence type="predicted"/>
<organism evidence="3 4">
    <name type="scientific">Nonlabens tegetincola</name>
    <dbReference type="NCBI Taxonomy" id="323273"/>
    <lineage>
        <taxon>Bacteria</taxon>
        <taxon>Pseudomonadati</taxon>
        <taxon>Bacteroidota</taxon>
        <taxon>Flavobacteriia</taxon>
        <taxon>Flavobacteriales</taxon>
        <taxon>Flavobacteriaceae</taxon>
        <taxon>Nonlabens</taxon>
    </lineage>
</organism>
<dbReference type="NCBIfam" id="TIGR04183">
    <property type="entry name" value="Por_Secre_tail"/>
    <property type="match status" value="1"/>
</dbReference>
<reference evidence="3" key="1">
    <citation type="journal article" date="2014" name="Genome Announc.">
        <title>Draft Genome Sequences of Marine Flavobacterium Nonlabens Strains NR17, NR24, NR27, NR32, NR33, and Ara13.</title>
        <authorList>
            <person name="Nakanishi M."/>
            <person name="Meirelles P."/>
            <person name="Suzuki R."/>
            <person name="Takatani N."/>
            <person name="Mino S."/>
            <person name="Suda W."/>
            <person name="Oshima K."/>
            <person name="Hattori M."/>
            <person name="Ohkuma M."/>
            <person name="Hosokawa M."/>
            <person name="Miyashita K."/>
            <person name="Thompson F.L."/>
            <person name="Niwa A."/>
            <person name="Sawabe T."/>
            <person name="Sawabe T."/>
        </authorList>
    </citation>
    <scope>NUCLEOTIDE SEQUENCE [LARGE SCALE GENOMIC DNA]</scope>
    <source>
        <strain evidence="3">JCM 19294</strain>
    </source>
</reference>
<name>A0A090Q112_9FLAO</name>
<keyword evidence="1 2" id="KW-0732">Signal</keyword>
<dbReference type="InterPro" id="IPR026444">
    <property type="entry name" value="Secre_tail"/>
</dbReference>
<dbReference type="PANTHER" id="PTHR36220">
    <property type="entry name" value="UNNAMED PRODUCT"/>
    <property type="match status" value="1"/>
</dbReference>
<sequence>MPMGFKRLLLTFSLCLFFTFKLSFAQIQVGEDIVGLSYSESCGSAVSLSSNGKIIAVGSPGNSDNGNVSGMVRVFENKSGNWVQMGQTIYGEFPNELSGTNLSLSSDGTTLAISSHGLRQFIFNAGAVRVFKYIQNSWVQYGNTIYGENRGFLSGRSLELNDDGTIVAIGAPYSNYNGTSSGHVTVYKIESNVWRNMGERIVGAQAFDQSGVSLSLSSDGNIIAIGSELNDAAGSASGHVRVFHYLNNIWVPYGEEIKGNYPGDYFGTSVSLSSDGNILAVGARTATVNGESTGQTRVFRKTMNEWIQMGQSINGSHSESGNGGSVNLSENGNFLVIDESFNQDVAFRAGLVKLYRFENDNWVQVGNNIYGKFPNDNNGWSTSLSSDGLTVAIGSPSNNSSSNSSENGYARVFKFKSSAENNTSFDVIVDNDGDELYLTFDKDTSFKELRLFEMSGKLVYESFDPRITTTNLSTGVYILQAVLNTGTKTKKIIIE</sequence>
<evidence type="ECO:0008006" key="5">
    <source>
        <dbReference type="Google" id="ProtNLM"/>
    </source>
</evidence>
<dbReference type="InterPro" id="IPR015943">
    <property type="entry name" value="WD40/YVTN_repeat-like_dom_sf"/>
</dbReference>
<evidence type="ECO:0000313" key="4">
    <source>
        <dbReference type="Proteomes" id="UP000029221"/>
    </source>
</evidence>
<evidence type="ECO:0000256" key="1">
    <source>
        <dbReference type="ARBA" id="ARBA00022729"/>
    </source>
</evidence>
<dbReference type="InterPro" id="IPR011043">
    <property type="entry name" value="Gal_Oxase/kelch_b-propeller"/>
</dbReference>
<accession>A0A090Q112</accession>
<comment type="caution">
    <text evidence="3">The sequence shown here is derived from an EMBL/GenBank/DDBJ whole genome shotgun (WGS) entry which is preliminary data.</text>
</comment>
<dbReference type="AlphaFoldDB" id="A0A090Q112"/>
<feature type="signal peptide" evidence="2">
    <location>
        <begin position="1"/>
        <end position="25"/>
    </location>
</feature>
<gene>
    <name evidence="3" type="ORF">JCM19294_2649</name>
</gene>